<organism evidence="2 3">
    <name type="scientific">Flavobacterium hydrocarbonoxydans</name>
    <dbReference type="NCBI Taxonomy" id="2683249"/>
    <lineage>
        <taxon>Bacteria</taxon>
        <taxon>Pseudomonadati</taxon>
        <taxon>Bacteroidota</taxon>
        <taxon>Flavobacteriia</taxon>
        <taxon>Flavobacteriales</taxon>
        <taxon>Flavobacteriaceae</taxon>
        <taxon>Flavobacterium</taxon>
    </lineage>
</organism>
<feature type="chain" id="PRO_5026307307" evidence="1">
    <location>
        <begin position="27"/>
        <end position="183"/>
    </location>
</feature>
<protein>
    <submittedName>
        <fullName evidence="2">Uncharacterized protein</fullName>
    </submittedName>
</protein>
<reference evidence="2 3" key="1">
    <citation type="submission" date="2019-12" db="EMBL/GenBank/DDBJ databases">
        <authorList>
            <person name="Kim Y.S."/>
        </authorList>
    </citation>
    <scope>NUCLEOTIDE SEQUENCE [LARGE SCALE GENOMIC DNA]</scope>
    <source>
        <strain evidence="2 3">GA093</strain>
    </source>
</reference>
<dbReference type="EMBL" id="WSTB01000007">
    <property type="protein sequence ID" value="MWB95340.1"/>
    <property type="molecule type" value="Genomic_DNA"/>
</dbReference>
<feature type="signal peptide" evidence="1">
    <location>
        <begin position="1"/>
        <end position="26"/>
    </location>
</feature>
<sequence length="183" mass="20903">MKLCLKKRVFTILCLSLLFISCSSDLDFNQTDDFKLEPVFVANLVYFDVPAHDFVDDGTEHIVAFDAEDFDVFKDKFFNDNLAKAEFDFEITNTINRAFTVSLLLLNDNDEQLETLDYEVSAYTGSANISKFHEVFEEQRLDLLKQTTKVAFVIHIKAGSPLNENSLGNLKLRSSATVYMEIE</sequence>
<evidence type="ECO:0000313" key="2">
    <source>
        <dbReference type="EMBL" id="MWB95340.1"/>
    </source>
</evidence>
<keyword evidence="1" id="KW-0732">Signal</keyword>
<dbReference type="PROSITE" id="PS51257">
    <property type="entry name" value="PROKAR_LIPOPROTEIN"/>
    <property type="match status" value="1"/>
</dbReference>
<accession>A0A6I4NLW5</accession>
<evidence type="ECO:0000256" key="1">
    <source>
        <dbReference type="SAM" id="SignalP"/>
    </source>
</evidence>
<dbReference type="AlphaFoldDB" id="A0A6I4NLW5"/>
<proteinExistence type="predicted"/>
<evidence type="ECO:0000313" key="3">
    <source>
        <dbReference type="Proteomes" id="UP000471501"/>
    </source>
</evidence>
<dbReference type="RefSeq" id="WP_160375265.1">
    <property type="nucleotide sequence ID" value="NZ_WSTB01000007.1"/>
</dbReference>
<keyword evidence="3" id="KW-1185">Reference proteome</keyword>
<dbReference type="Proteomes" id="UP000471501">
    <property type="component" value="Unassembled WGS sequence"/>
</dbReference>
<name>A0A6I4NLW5_9FLAO</name>
<gene>
    <name evidence="2" type="ORF">GON26_13305</name>
</gene>
<comment type="caution">
    <text evidence="2">The sequence shown here is derived from an EMBL/GenBank/DDBJ whole genome shotgun (WGS) entry which is preliminary data.</text>
</comment>